<proteinExistence type="inferred from homology"/>
<feature type="compositionally biased region" description="Basic and acidic residues" evidence="4">
    <location>
        <begin position="93"/>
        <end position="116"/>
    </location>
</feature>
<dbReference type="GO" id="GO:0070181">
    <property type="term" value="F:small ribosomal subunit rRNA binding"/>
    <property type="evidence" value="ECO:0007669"/>
    <property type="project" value="TreeGrafter"/>
</dbReference>
<feature type="region of interest" description="Disordered" evidence="4">
    <location>
        <begin position="82"/>
        <end position="119"/>
    </location>
</feature>
<dbReference type="PANTHER" id="PTHR13479">
    <property type="entry name" value="30S RIBOSOMAL PROTEIN S18"/>
    <property type="match status" value="1"/>
</dbReference>
<gene>
    <name evidence="5" type="ORF">UFOPK2657_00140</name>
</gene>
<sequence>MTSKKNKERAAKAAMRKYKKRPNVLHAEKVGFIDYKDINLLQRFMSDRSKLRARRMNGNTVQQQRDIALAVKNAREMALLPYTKRVASARAPRRGEEDGDYNDRPRRGPRESRENPEAALIDKYADIAGLDPVLDADTDQAVDATIAATEEA</sequence>
<evidence type="ECO:0000256" key="3">
    <source>
        <dbReference type="ARBA" id="ARBA00023274"/>
    </source>
</evidence>
<accession>A0A6J6PW41</accession>
<evidence type="ECO:0000256" key="4">
    <source>
        <dbReference type="SAM" id="MobiDB-lite"/>
    </source>
</evidence>
<dbReference type="GO" id="GO:0003735">
    <property type="term" value="F:structural constituent of ribosome"/>
    <property type="evidence" value="ECO:0007669"/>
    <property type="project" value="InterPro"/>
</dbReference>
<protein>
    <submittedName>
        <fullName evidence="5">Unannotated protein</fullName>
    </submittedName>
</protein>
<dbReference type="Pfam" id="PF01084">
    <property type="entry name" value="Ribosomal_S18"/>
    <property type="match status" value="1"/>
</dbReference>
<reference evidence="5" key="1">
    <citation type="submission" date="2020-05" db="EMBL/GenBank/DDBJ databases">
        <authorList>
            <person name="Chiriac C."/>
            <person name="Salcher M."/>
            <person name="Ghai R."/>
            <person name="Kavagutti S V."/>
        </authorList>
    </citation>
    <scope>NUCLEOTIDE SEQUENCE</scope>
</reference>
<dbReference type="Gene3D" id="4.10.640.10">
    <property type="entry name" value="Ribosomal protein S18"/>
    <property type="match status" value="1"/>
</dbReference>
<dbReference type="NCBIfam" id="TIGR00165">
    <property type="entry name" value="S18"/>
    <property type="match status" value="1"/>
</dbReference>
<dbReference type="SUPFAM" id="SSF46911">
    <property type="entry name" value="Ribosomal protein S18"/>
    <property type="match status" value="1"/>
</dbReference>
<dbReference type="GO" id="GO:0022627">
    <property type="term" value="C:cytosolic small ribosomal subunit"/>
    <property type="evidence" value="ECO:0007669"/>
    <property type="project" value="TreeGrafter"/>
</dbReference>
<evidence type="ECO:0000256" key="2">
    <source>
        <dbReference type="ARBA" id="ARBA00022980"/>
    </source>
</evidence>
<dbReference type="InterPro" id="IPR036870">
    <property type="entry name" value="Ribosomal_bS18_sf"/>
</dbReference>
<name>A0A6J6PW41_9ZZZZ</name>
<evidence type="ECO:0000313" key="5">
    <source>
        <dbReference type="EMBL" id="CAB4703760.1"/>
    </source>
</evidence>
<dbReference type="GO" id="GO:0006412">
    <property type="term" value="P:translation"/>
    <property type="evidence" value="ECO:0007669"/>
    <property type="project" value="InterPro"/>
</dbReference>
<keyword evidence="3" id="KW-0687">Ribonucleoprotein</keyword>
<dbReference type="EMBL" id="CAEZYG010000011">
    <property type="protein sequence ID" value="CAB4703760.1"/>
    <property type="molecule type" value="Genomic_DNA"/>
</dbReference>
<dbReference type="AlphaFoldDB" id="A0A6J6PW41"/>
<evidence type="ECO:0000256" key="1">
    <source>
        <dbReference type="ARBA" id="ARBA00005589"/>
    </source>
</evidence>
<organism evidence="5">
    <name type="scientific">freshwater metagenome</name>
    <dbReference type="NCBI Taxonomy" id="449393"/>
    <lineage>
        <taxon>unclassified sequences</taxon>
        <taxon>metagenomes</taxon>
        <taxon>ecological metagenomes</taxon>
    </lineage>
</organism>
<dbReference type="PRINTS" id="PR00974">
    <property type="entry name" value="RIBOSOMALS18"/>
</dbReference>
<keyword evidence="2" id="KW-0689">Ribosomal protein</keyword>
<dbReference type="InterPro" id="IPR001648">
    <property type="entry name" value="Ribosomal_bS18"/>
</dbReference>
<dbReference type="PANTHER" id="PTHR13479:SF40">
    <property type="entry name" value="SMALL RIBOSOMAL SUBUNIT PROTEIN BS18M"/>
    <property type="match status" value="1"/>
</dbReference>
<comment type="similarity">
    <text evidence="1">Belongs to the bacterial ribosomal protein bS18 family.</text>
</comment>
<dbReference type="HAMAP" id="MF_00270">
    <property type="entry name" value="Ribosomal_bS18"/>
    <property type="match status" value="1"/>
</dbReference>